<dbReference type="SUPFAM" id="SSF55729">
    <property type="entry name" value="Acyl-CoA N-acyltransferases (Nat)"/>
    <property type="match status" value="1"/>
</dbReference>
<gene>
    <name evidence="2" type="ORF">M427DRAFT_46826</name>
</gene>
<name>A0A139A5A5_GONPJ</name>
<dbReference type="Gene3D" id="3.40.630.30">
    <property type="match status" value="1"/>
</dbReference>
<feature type="region of interest" description="Disordered" evidence="1">
    <location>
        <begin position="334"/>
        <end position="353"/>
    </location>
</feature>
<dbReference type="EMBL" id="KQ965796">
    <property type="protein sequence ID" value="KXS11809.1"/>
    <property type="molecule type" value="Genomic_DNA"/>
</dbReference>
<dbReference type="Proteomes" id="UP000070544">
    <property type="component" value="Unassembled WGS sequence"/>
</dbReference>
<keyword evidence="3" id="KW-1185">Reference proteome</keyword>
<evidence type="ECO:0000313" key="3">
    <source>
        <dbReference type="Proteomes" id="UP000070544"/>
    </source>
</evidence>
<evidence type="ECO:0000256" key="1">
    <source>
        <dbReference type="SAM" id="MobiDB-lite"/>
    </source>
</evidence>
<dbReference type="AlphaFoldDB" id="A0A139A5A5"/>
<reference evidence="2 3" key="1">
    <citation type="journal article" date="2015" name="Genome Biol. Evol.">
        <title>Phylogenomic analyses indicate that early fungi evolved digesting cell walls of algal ancestors of land plants.</title>
        <authorList>
            <person name="Chang Y."/>
            <person name="Wang S."/>
            <person name="Sekimoto S."/>
            <person name="Aerts A.L."/>
            <person name="Choi C."/>
            <person name="Clum A."/>
            <person name="LaButti K.M."/>
            <person name="Lindquist E.A."/>
            <person name="Yee Ngan C."/>
            <person name="Ohm R.A."/>
            <person name="Salamov A.A."/>
            <person name="Grigoriev I.V."/>
            <person name="Spatafora J.W."/>
            <person name="Berbee M.L."/>
        </authorList>
    </citation>
    <scope>NUCLEOTIDE SEQUENCE [LARGE SCALE GENOMIC DNA]</scope>
    <source>
        <strain evidence="2 3">JEL478</strain>
    </source>
</reference>
<sequence length="425" mass="47590">MAEVTLVPLSDLQVEIATHADLDAIKKLWRAQAVSKGETVIDVSSDDDVRAWIDEEVLFVAKVPDTDVVVGTIRVHASSEPETVNWILGQYELTGHPLKVGTYHGEKDVPEGRLGQQSETVIARDGDYGIYVGTVFTHPLYRDGGLSRHLLQSAVMGKLADIVQYFEEGSIKRIVLVFSTDRNEGGRRIQRRNFSSSWLFLSVIAGAVSKWEGRQVTHLNWQLHSYFYKPMRIWEDVSVLSFDESCLTGAVVAQEEQENVLGRVGWTSKKFVCVGTKVKSSQALLRHHNCLGKDLAPHTGYHTCVLQVPRKRPVPTSPPRVRYQRCFGSEEVNPLGGNSSDEIHPPTKTRGTGTSPVLPLAQLLQLVNIPFENLPIHDIIVDVVQTWKQFRHRLGKCRHDMVKTYRRSRSGVWTNPPLSGVSVFG</sequence>
<accession>A0A139A5A5</accession>
<dbReference type="OrthoDB" id="10472593at2759"/>
<proteinExistence type="predicted"/>
<evidence type="ECO:0000313" key="2">
    <source>
        <dbReference type="EMBL" id="KXS11809.1"/>
    </source>
</evidence>
<organism evidence="2 3">
    <name type="scientific">Gonapodya prolifera (strain JEL478)</name>
    <name type="common">Monoblepharis prolifera</name>
    <dbReference type="NCBI Taxonomy" id="1344416"/>
    <lineage>
        <taxon>Eukaryota</taxon>
        <taxon>Fungi</taxon>
        <taxon>Fungi incertae sedis</taxon>
        <taxon>Chytridiomycota</taxon>
        <taxon>Chytridiomycota incertae sedis</taxon>
        <taxon>Monoblepharidomycetes</taxon>
        <taxon>Monoblepharidales</taxon>
        <taxon>Gonapodyaceae</taxon>
        <taxon>Gonapodya</taxon>
    </lineage>
</organism>
<dbReference type="InterPro" id="IPR016181">
    <property type="entry name" value="Acyl_CoA_acyltransferase"/>
</dbReference>
<protein>
    <submittedName>
        <fullName evidence="2">Uncharacterized protein</fullName>
    </submittedName>
</protein>